<evidence type="ECO:0000256" key="1">
    <source>
        <dbReference type="ARBA" id="ARBA00005709"/>
    </source>
</evidence>
<dbReference type="InterPro" id="IPR001029">
    <property type="entry name" value="Flagellin_N"/>
</dbReference>
<dbReference type="InterPro" id="IPR046358">
    <property type="entry name" value="Flagellin_C"/>
</dbReference>
<feature type="domain" description="Flagellin N-terminal" evidence="4">
    <location>
        <begin position="7"/>
        <end position="139"/>
    </location>
</feature>
<proteinExistence type="inferred from homology"/>
<keyword evidence="6" id="KW-0966">Cell projection</keyword>
<dbReference type="Gene3D" id="1.20.1330.10">
    <property type="entry name" value="f41 fragment of flagellin, N-terminal domain"/>
    <property type="match status" value="1"/>
</dbReference>
<dbReference type="Pfam" id="PF00700">
    <property type="entry name" value="Flagellin_C"/>
    <property type="match status" value="1"/>
</dbReference>
<dbReference type="Proteomes" id="UP000264310">
    <property type="component" value="Unassembled WGS sequence"/>
</dbReference>
<evidence type="ECO:0000256" key="2">
    <source>
        <dbReference type="ARBA" id="ARBA00023143"/>
    </source>
</evidence>
<dbReference type="EMBL" id="QURL01000005">
    <property type="protein sequence ID" value="RFC63006.1"/>
    <property type="molecule type" value="Genomic_DNA"/>
</dbReference>
<evidence type="ECO:0000313" key="6">
    <source>
        <dbReference type="EMBL" id="RFC63006.1"/>
    </source>
</evidence>
<comment type="caution">
    <text evidence="6">The sequence shown here is derived from an EMBL/GenBank/DDBJ whole genome shotgun (WGS) entry which is preliminary data.</text>
</comment>
<organism evidence="6 7">
    <name type="scientific">Fulvimarina endophytica</name>
    <dbReference type="NCBI Taxonomy" id="2293836"/>
    <lineage>
        <taxon>Bacteria</taxon>
        <taxon>Pseudomonadati</taxon>
        <taxon>Pseudomonadota</taxon>
        <taxon>Alphaproteobacteria</taxon>
        <taxon>Hyphomicrobiales</taxon>
        <taxon>Aurantimonadaceae</taxon>
        <taxon>Fulvimarina</taxon>
    </lineage>
</organism>
<dbReference type="PANTHER" id="PTHR42792:SF1">
    <property type="entry name" value="FLAGELLAR HOOK-ASSOCIATED PROTEIN 3"/>
    <property type="match status" value="1"/>
</dbReference>
<comment type="subcellular location">
    <subcellularLocation>
        <location evidence="3">Secreted</location>
    </subcellularLocation>
    <subcellularLocation>
        <location evidence="3">Bacterial flagellum</location>
    </subcellularLocation>
</comment>
<protein>
    <recommendedName>
        <fullName evidence="3">Flagellin</fullName>
    </recommendedName>
</protein>
<evidence type="ECO:0000259" key="4">
    <source>
        <dbReference type="Pfam" id="PF00669"/>
    </source>
</evidence>
<keyword evidence="2 3" id="KW-0975">Bacterial flagellum</keyword>
<feature type="domain" description="Flagellin C-terminal" evidence="5">
    <location>
        <begin position="279"/>
        <end position="357"/>
    </location>
</feature>
<dbReference type="GO" id="GO:0005576">
    <property type="term" value="C:extracellular region"/>
    <property type="evidence" value="ECO:0007669"/>
    <property type="project" value="UniProtKB-SubCell"/>
</dbReference>
<evidence type="ECO:0000259" key="5">
    <source>
        <dbReference type="Pfam" id="PF00700"/>
    </source>
</evidence>
<evidence type="ECO:0000256" key="3">
    <source>
        <dbReference type="RuleBase" id="RU362073"/>
    </source>
</evidence>
<reference evidence="6 7" key="1">
    <citation type="submission" date="2018-08" db="EMBL/GenBank/DDBJ databases">
        <title>Fulvimarina sp. 85, whole genome shotgun sequence.</title>
        <authorList>
            <person name="Tuo L."/>
        </authorList>
    </citation>
    <scope>NUCLEOTIDE SEQUENCE [LARGE SCALE GENOMIC DNA]</scope>
    <source>
        <strain evidence="6 7">85</strain>
    </source>
</reference>
<dbReference type="RefSeq" id="WP_116683824.1">
    <property type="nucleotide sequence ID" value="NZ_QURL01000005.1"/>
</dbReference>
<dbReference type="Pfam" id="PF00669">
    <property type="entry name" value="Flagellin_N"/>
    <property type="match status" value="1"/>
</dbReference>
<dbReference type="GO" id="GO:0005198">
    <property type="term" value="F:structural molecule activity"/>
    <property type="evidence" value="ECO:0007669"/>
    <property type="project" value="UniProtKB-UniRule"/>
</dbReference>
<keyword evidence="3" id="KW-0964">Secreted</keyword>
<dbReference type="NCBIfam" id="NF004669">
    <property type="entry name" value="PRK06008.1"/>
    <property type="match status" value="1"/>
</dbReference>
<keyword evidence="6" id="KW-0282">Flagellum</keyword>
<evidence type="ECO:0000313" key="7">
    <source>
        <dbReference type="Proteomes" id="UP000264310"/>
    </source>
</evidence>
<sequence length="357" mass="38110">MTNFLVSSFSLSAAPRNSVSRIQQELTIAQKQVATGRFADVGEALGVTVGRTISMRAEMSNIEKLKGANTSIAQRFDTMQAVLETAAGSGENLMSSIISNGSTDEGIATNRRLALANIGQLVGVLNSSYGSRYLFGGGKTDTVPMKSDIVNDYATSQASGTVDTAWQTFVTANAGGDPSLVTADQMKSFLDNEFAALFVTGNTDPALNTWDLHWSNASSSQTQARIGESDLITTSASANDDGFRNMMKSYAMLANLSGESLSDEARQVLTSRSVETLSTGLSQVTDLRSEIGIGQERISRANDGLKAQTFILKVAIGKEEEVDSYEAAIRVTNLTNNLEASYALTARISRLSILNYL</sequence>
<keyword evidence="7" id="KW-1185">Reference proteome</keyword>
<comment type="function">
    <text evidence="3">Flagellin is the subunit protein which polymerizes to form the filaments of bacterial flagella.</text>
</comment>
<dbReference type="InterPro" id="IPR001492">
    <property type="entry name" value="Flagellin"/>
</dbReference>
<accession>A0A371X1A1</accession>
<keyword evidence="6" id="KW-0969">Cilium</keyword>
<dbReference type="OrthoDB" id="8004955at2"/>
<dbReference type="PANTHER" id="PTHR42792">
    <property type="entry name" value="FLAGELLIN"/>
    <property type="match status" value="1"/>
</dbReference>
<dbReference type="GO" id="GO:0009288">
    <property type="term" value="C:bacterial-type flagellum"/>
    <property type="evidence" value="ECO:0007669"/>
    <property type="project" value="UniProtKB-SubCell"/>
</dbReference>
<dbReference type="SUPFAM" id="SSF64518">
    <property type="entry name" value="Phase 1 flagellin"/>
    <property type="match status" value="1"/>
</dbReference>
<dbReference type="AlphaFoldDB" id="A0A371X1A1"/>
<name>A0A371X1A1_9HYPH</name>
<gene>
    <name evidence="6" type="ORF">DYI37_13755</name>
</gene>
<comment type="similarity">
    <text evidence="1 3">Belongs to the bacterial flagellin family.</text>
</comment>